<organism evidence="2">
    <name type="scientific">Anopheles coluzzii</name>
    <name type="common">African malaria mosquito</name>
    <dbReference type="NCBI Taxonomy" id="1518534"/>
    <lineage>
        <taxon>Eukaryota</taxon>
        <taxon>Metazoa</taxon>
        <taxon>Ecdysozoa</taxon>
        <taxon>Arthropoda</taxon>
        <taxon>Hexapoda</taxon>
        <taxon>Insecta</taxon>
        <taxon>Pterygota</taxon>
        <taxon>Neoptera</taxon>
        <taxon>Endopterygota</taxon>
        <taxon>Diptera</taxon>
        <taxon>Nematocera</taxon>
        <taxon>Culicoidea</taxon>
        <taxon>Culicidae</taxon>
        <taxon>Anophelinae</taxon>
        <taxon>Anopheles</taxon>
    </lineage>
</organism>
<feature type="compositionally biased region" description="Basic and acidic residues" evidence="1">
    <location>
        <begin position="90"/>
        <end position="100"/>
    </location>
</feature>
<evidence type="ECO:0000313" key="2">
    <source>
        <dbReference type="EnsemblMetazoa" id="ACOM042076-PA.1"/>
    </source>
</evidence>
<proteinExistence type="predicted"/>
<evidence type="ECO:0000256" key="1">
    <source>
        <dbReference type="SAM" id="MobiDB-lite"/>
    </source>
</evidence>
<accession>A0A8W7Q358</accession>
<dbReference type="Proteomes" id="UP000075882">
    <property type="component" value="Unassembled WGS sequence"/>
</dbReference>
<reference evidence="2" key="1">
    <citation type="submission" date="2022-08" db="UniProtKB">
        <authorList>
            <consortium name="EnsemblMetazoa"/>
        </authorList>
    </citation>
    <scope>IDENTIFICATION</scope>
</reference>
<sequence>MEPVRDLREFDESRTSRYLHLDPFLLTTELPRTGFGFRASAIDLKRHWQREFINFPGDLTRCAMTERPPIFADRFRYRTRLTTISGTLARPDKSPQRNVEKPSVSSPVVAILS</sequence>
<name>A0A8W7Q358_ANOCL</name>
<protein>
    <submittedName>
        <fullName evidence="2">Uncharacterized protein</fullName>
    </submittedName>
</protein>
<feature type="region of interest" description="Disordered" evidence="1">
    <location>
        <begin position="86"/>
        <end position="113"/>
    </location>
</feature>
<dbReference type="AlphaFoldDB" id="A0A8W7Q358"/>
<dbReference type="EnsemblMetazoa" id="ACOM042076-RA">
    <property type="protein sequence ID" value="ACOM042076-PA.1"/>
    <property type="gene ID" value="ACOM042076"/>
</dbReference>